<protein>
    <recommendedName>
        <fullName evidence="3">WD40-repeat-containing domain</fullName>
    </recommendedName>
</protein>
<dbReference type="AlphaFoldDB" id="A0A8S1RDR8"/>
<name>A0A8S1RDR8_9CILI</name>
<dbReference type="OrthoDB" id="309409at2759"/>
<dbReference type="EMBL" id="CAJJDN010000154">
    <property type="protein sequence ID" value="CAD8124805.1"/>
    <property type="molecule type" value="Genomic_DNA"/>
</dbReference>
<proteinExistence type="predicted"/>
<gene>
    <name evidence="1" type="ORF">PSON_ATCC_30995.1.T1540016</name>
</gene>
<keyword evidence="2" id="KW-1185">Reference proteome</keyword>
<evidence type="ECO:0008006" key="3">
    <source>
        <dbReference type="Google" id="ProtNLM"/>
    </source>
</evidence>
<comment type="caution">
    <text evidence="1">The sequence shown here is derived from an EMBL/GenBank/DDBJ whole genome shotgun (WGS) entry which is preliminary data.</text>
</comment>
<sequence length="965" mass="114475">MEQQLEIKYNIFTIQEIIQKNFRAPLIAIETNQIIKIFQLVKNNNQIHQIHLKTCDGEIMAQDNETNLAFSYNCFYFAYSNKQSINIYQITSPQIVKLATINIDFEVKKIELAETGMICILSQGRLILYNLFQIHKITNSIEIQENKFKKKFKSLKLNYNDKLLALQSENMIDFQDLSEIDSNNAYKGSLKADMFSTSIDNKTFAILNGTTIEFYDFDLKKNLKPSHILEIENEQNLLKIQFIEDPNSILVIYPDNIQIWNHKSKKKEMSIEGFYDYRTQVSINTDVAVIEQSELKIQINKNVKSRNTNQQKQILPNKDEYRFYANCPQFTSDGQNIVFQKISVGIMFQSLQDPKLKYTYKLCNGQQFRKFLPQSNLLITNDRNFYYFWDASILDNINLLHKTLNRNHQIFFFKQLLIFRQNFIRVWCIQNLKDIINNSYDNILDTGSFGIGYVLMKLNIIKQIIIRSQYGIQKKEQDLQRRTSQGILEILRQLTLPKMKNICGLIIVWNMLNHQNIKISHGVIDFKEDYSCNFVKIQDSLGITCEIQNEIVIFDLKDFKSYEIYHIIPKQYNIIRYYVFSKGNKLAILQKNEAENKRIQISIFKVDTKEIIENINISDLQIEEYFIKDIEKEYRKDVITQEYIKYGITLDTNRFWMYNVNLELLEIHNFNSSSGAPPIYKIYVPFDFFRGNIISVGNKYLTYCYYDQFRIIDLELYKQQVYVFVLDKDLRLYGQLPDDTLILLKVDNQHWYPKSYHLFNYKSDQQQIQTLFEKDCNRFILAFSNDGQQCAQGWDDGDIIIFKVQNDKKWSKYDCWNSKQIRIKHLKFIQNDEILISSQDNELSFWNMKKETIQERRLIQQIKIDFDIENIVVSPNGYISLQLKGGIILILTNDQSKCNIENENYKKQYFGCYRSFPKLEQIQTKNCIIQNSIIENQDDESILHLFSNQEMKEFESGFNNEETQE</sequence>
<dbReference type="Proteomes" id="UP000692954">
    <property type="component" value="Unassembled WGS sequence"/>
</dbReference>
<organism evidence="1 2">
    <name type="scientific">Paramecium sonneborni</name>
    <dbReference type="NCBI Taxonomy" id="65129"/>
    <lineage>
        <taxon>Eukaryota</taxon>
        <taxon>Sar</taxon>
        <taxon>Alveolata</taxon>
        <taxon>Ciliophora</taxon>
        <taxon>Intramacronucleata</taxon>
        <taxon>Oligohymenophorea</taxon>
        <taxon>Peniculida</taxon>
        <taxon>Parameciidae</taxon>
        <taxon>Paramecium</taxon>
    </lineage>
</organism>
<accession>A0A8S1RDR8</accession>
<evidence type="ECO:0000313" key="1">
    <source>
        <dbReference type="EMBL" id="CAD8124805.1"/>
    </source>
</evidence>
<evidence type="ECO:0000313" key="2">
    <source>
        <dbReference type="Proteomes" id="UP000692954"/>
    </source>
</evidence>
<reference evidence="1" key="1">
    <citation type="submission" date="2021-01" db="EMBL/GenBank/DDBJ databases">
        <authorList>
            <consortium name="Genoscope - CEA"/>
            <person name="William W."/>
        </authorList>
    </citation>
    <scope>NUCLEOTIDE SEQUENCE</scope>
</reference>